<dbReference type="PRINTS" id="PR00081">
    <property type="entry name" value="GDHRDH"/>
</dbReference>
<dbReference type="AlphaFoldDB" id="A0A7I7UPY6"/>
<dbReference type="GO" id="GO:0016491">
    <property type="term" value="F:oxidoreductase activity"/>
    <property type="evidence" value="ECO:0007669"/>
    <property type="project" value="UniProtKB-KW"/>
</dbReference>
<dbReference type="PROSITE" id="PS00061">
    <property type="entry name" value="ADH_SHORT"/>
    <property type="match status" value="1"/>
</dbReference>
<proteinExistence type="inferred from homology"/>
<dbReference type="InterPro" id="IPR057326">
    <property type="entry name" value="KR_dom"/>
</dbReference>
<dbReference type="EMBL" id="AP022599">
    <property type="protein sequence ID" value="BBY83407.1"/>
    <property type="molecule type" value="Genomic_DNA"/>
</dbReference>
<dbReference type="SMART" id="SM00822">
    <property type="entry name" value="PKS_KR"/>
    <property type="match status" value="1"/>
</dbReference>
<dbReference type="RefSeq" id="WP_163904218.1">
    <property type="nucleotide sequence ID" value="NZ_AP022599.1"/>
</dbReference>
<comment type="similarity">
    <text evidence="1">Belongs to the short-chain dehydrogenases/reductases (SDR) family.</text>
</comment>
<evidence type="ECO:0000313" key="4">
    <source>
        <dbReference type="EMBL" id="BBY83407.1"/>
    </source>
</evidence>
<dbReference type="Proteomes" id="UP000467252">
    <property type="component" value="Chromosome"/>
</dbReference>
<evidence type="ECO:0000259" key="3">
    <source>
        <dbReference type="SMART" id="SM00822"/>
    </source>
</evidence>
<accession>A0A7I7UPY6</accession>
<reference evidence="4 5" key="1">
    <citation type="journal article" date="2019" name="Emerg. Microbes Infect.">
        <title>Comprehensive subspecies identification of 175 nontuberculous mycobacteria species based on 7547 genomic profiles.</title>
        <authorList>
            <person name="Matsumoto Y."/>
            <person name="Kinjo T."/>
            <person name="Motooka D."/>
            <person name="Nabeya D."/>
            <person name="Jung N."/>
            <person name="Uechi K."/>
            <person name="Horii T."/>
            <person name="Iida T."/>
            <person name="Fujita J."/>
            <person name="Nakamura S."/>
        </authorList>
    </citation>
    <scope>NUCLEOTIDE SEQUENCE [LARGE SCALE GENOMIC DNA]</scope>
    <source>
        <strain evidence="4 5">JCM 6370</strain>
    </source>
</reference>
<name>A0A7I7UPY6_MYCPV</name>
<sequence>MDRFTGKVAIVTGGGSGIGEATARRLAAEGALVVVADVIAERCEAVAKSIVADGGVAAAKTVDVTSRATVDDLVESTLDTHGQLDVMVNNAGLGSIGPLTLLSDETLDNLLNINIKGVVHGTAAAGRVMQGSNTGGAIVNTSSAAATFGSPFQAVYSATKGAVLSLTRSAAMEFAPTIRVNAVCPGGVRTRFMAAATGMDVPPEMDEVAGKVHPLGRMGEAHEIASAIAFLASADATFITGVGLPVDGGMTAGALIDLG</sequence>
<dbReference type="PRINTS" id="PR00080">
    <property type="entry name" value="SDRFAMILY"/>
</dbReference>
<protein>
    <submittedName>
        <fullName evidence="4">Short-chain dehydrogenase</fullName>
    </submittedName>
</protein>
<evidence type="ECO:0000313" key="5">
    <source>
        <dbReference type="Proteomes" id="UP000467252"/>
    </source>
</evidence>
<keyword evidence="5" id="KW-1185">Reference proteome</keyword>
<dbReference type="PANTHER" id="PTHR24321:SF15">
    <property type="entry name" value="OXIDOREDUCTASE UCPA"/>
    <property type="match status" value="1"/>
</dbReference>
<dbReference type="InterPro" id="IPR020904">
    <property type="entry name" value="Sc_DH/Rdtase_CS"/>
</dbReference>
<dbReference type="SUPFAM" id="SSF51735">
    <property type="entry name" value="NAD(P)-binding Rossmann-fold domains"/>
    <property type="match status" value="1"/>
</dbReference>
<gene>
    <name evidence="4" type="ORF">MPUL_45650</name>
</gene>
<dbReference type="InterPro" id="IPR002347">
    <property type="entry name" value="SDR_fam"/>
</dbReference>
<dbReference type="Gene3D" id="3.40.50.720">
    <property type="entry name" value="NAD(P)-binding Rossmann-like Domain"/>
    <property type="match status" value="1"/>
</dbReference>
<dbReference type="CDD" id="cd05233">
    <property type="entry name" value="SDR_c"/>
    <property type="match status" value="1"/>
</dbReference>
<dbReference type="NCBIfam" id="NF005559">
    <property type="entry name" value="PRK07231.1"/>
    <property type="match status" value="1"/>
</dbReference>
<dbReference type="PANTHER" id="PTHR24321">
    <property type="entry name" value="DEHYDROGENASES, SHORT CHAIN"/>
    <property type="match status" value="1"/>
</dbReference>
<dbReference type="FunFam" id="3.40.50.720:FF:000084">
    <property type="entry name" value="Short-chain dehydrogenase reductase"/>
    <property type="match status" value="1"/>
</dbReference>
<organism evidence="4 5">
    <name type="scientific">Mycolicibacterium pulveris</name>
    <name type="common">Mycobacterium pulveris</name>
    <dbReference type="NCBI Taxonomy" id="36813"/>
    <lineage>
        <taxon>Bacteria</taxon>
        <taxon>Bacillati</taxon>
        <taxon>Actinomycetota</taxon>
        <taxon>Actinomycetes</taxon>
        <taxon>Mycobacteriales</taxon>
        <taxon>Mycobacteriaceae</taxon>
        <taxon>Mycolicibacterium</taxon>
    </lineage>
</organism>
<evidence type="ECO:0000256" key="2">
    <source>
        <dbReference type="ARBA" id="ARBA00023002"/>
    </source>
</evidence>
<feature type="domain" description="Ketoreductase" evidence="3">
    <location>
        <begin position="7"/>
        <end position="208"/>
    </location>
</feature>
<dbReference type="InterPro" id="IPR036291">
    <property type="entry name" value="NAD(P)-bd_dom_sf"/>
</dbReference>
<evidence type="ECO:0000256" key="1">
    <source>
        <dbReference type="ARBA" id="ARBA00006484"/>
    </source>
</evidence>
<dbReference type="Pfam" id="PF13561">
    <property type="entry name" value="adh_short_C2"/>
    <property type="match status" value="1"/>
</dbReference>
<keyword evidence="2" id="KW-0560">Oxidoreductase</keyword>